<protein>
    <submittedName>
        <fullName evidence="2">Uncharacterized protein</fullName>
    </submittedName>
</protein>
<feature type="region of interest" description="Disordered" evidence="1">
    <location>
        <begin position="1"/>
        <end position="32"/>
    </location>
</feature>
<accession>A0A840PCJ8</accession>
<comment type="caution">
    <text evidence="2">The sequence shown here is derived from an EMBL/GenBank/DDBJ whole genome shotgun (WGS) entry which is preliminary data.</text>
</comment>
<sequence length="53" mass="5240">MLPLIQARTTMPAEPPGGSSAGPGIGGPGNSAMRTLTTLATLATLATTTNDEE</sequence>
<dbReference type="AlphaFoldDB" id="A0A840PCJ8"/>
<dbReference type="Proteomes" id="UP000578449">
    <property type="component" value="Unassembled WGS sequence"/>
</dbReference>
<proteinExistence type="predicted"/>
<organism evidence="2 3">
    <name type="scientific">Thermocatellispora tengchongensis</name>
    <dbReference type="NCBI Taxonomy" id="1073253"/>
    <lineage>
        <taxon>Bacteria</taxon>
        <taxon>Bacillati</taxon>
        <taxon>Actinomycetota</taxon>
        <taxon>Actinomycetes</taxon>
        <taxon>Streptosporangiales</taxon>
        <taxon>Streptosporangiaceae</taxon>
        <taxon>Thermocatellispora</taxon>
    </lineage>
</organism>
<dbReference type="RefSeq" id="WP_185053826.1">
    <property type="nucleotide sequence ID" value="NZ_BAABIX010000021.1"/>
</dbReference>
<evidence type="ECO:0000313" key="3">
    <source>
        <dbReference type="Proteomes" id="UP000578449"/>
    </source>
</evidence>
<name>A0A840PCJ8_9ACTN</name>
<gene>
    <name evidence="2" type="ORF">HNP84_006714</name>
</gene>
<evidence type="ECO:0000256" key="1">
    <source>
        <dbReference type="SAM" id="MobiDB-lite"/>
    </source>
</evidence>
<evidence type="ECO:0000313" key="2">
    <source>
        <dbReference type="EMBL" id="MBB5136962.1"/>
    </source>
</evidence>
<reference evidence="2 3" key="1">
    <citation type="submission" date="2020-08" db="EMBL/GenBank/DDBJ databases">
        <title>Genomic Encyclopedia of Type Strains, Phase IV (KMG-IV): sequencing the most valuable type-strain genomes for metagenomic binning, comparative biology and taxonomic classification.</title>
        <authorList>
            <person name="Goeker M."/>
        </authorList>
    </citation>
    <scope>NUCLEOTIDE SEQUENCE [LARGE SCALE GENOMIC DNA]</scope>
    <source>
        <strain evidence="2 3">DSM 45615</strain>
    </source>
</reference>
<feature type="compositionally biased region" description="Gly residues" evidence="1">
    <location>
        <begin position="19"/>
        <end position="29"/>
    </location>
</feature>
<dbReference type="EMBL" id="JACHGN010000016">
    <property type="protein sequence ID" value="MBB5136962.1"/>
    <property type="molecule type" value="Genomic_DNA"/>
</dbReference>
<keyword evidence="3" id="KW-1185">Reference proteome</keyword>